<dbReference type="Proteomes" id="UP000256862">
    <property type="component" value="Plasmid CO2235_mp"/>
</dbReference>
<sequence>MTRIRFQNIARRLLRGALAGLLCAGLAPAYAYPDRPVTLLVPFPAGGLSDVVARNLNAPMGRLFGQPVIVENLGGAGGAIAAQKVLHAPADGHLLLQAGPGELITAPLANAAIRYKSEDFRLVHMVGAVDLAILVRKDLPVKDVDELAAHAAQAARAGKPLTYASVGVGSLYHLLGAHLSQTIGAPMTHVPYKGGAPVIQDLVGGIVDIFVSPFGKPDIERMRTGQVRMLAVLSPTRLDAVRSVPSVNESKALRGFNYSTWAGVFVKKDTAEPVVQALHKALAQTLAEPAVRASLDAANLPASRPASLAESQKAYQQSIDQYRGIARAIGLQPQ</sequence>
<name>A0A375GJZ7_9BURK</name>
<dbReference type="Gene3D" id="3.40.190.150">
    <property type="entry name" value="Bordetella uptake gene, domain 1"/>
    <property type="match status" value="1"/>
</dbReference>
<evidence type="ECO:0000313" key="3">
    <source>
        <dbReference type="EMBL" id="QRQ92038.1"/>
    </source>
</evidence>
<dbReference type="PIRSF" id="PIRSF017082">
    <property type="entry name" value="YflP"/>
    <property type="match status" value="1"/>
</dbReference>
<proteinExistence type="inferred from homology"/>
<accession>A0A375GJZ7</accession>
<dbReference type="CDD" id="cd07012">
    <property type="entry name" value="PBP2_Bug_TTT"/>
    <property type="match status" value="1"/>
</dbReference>
<dbReference type="Proteomes" id="UP000623307">
    <property type="component" value="Chromosome 1"/>
</dbReference>
<gene>
    <name evidence="5" type="ORF">CO2235_MP130099</name>
    <name evidence="4" type="ORF">CO2235_U910018</name>
    <name evidence="3" type="ORF">JTE92_03725</name>
</gene>
<evidence type="ECO:0000313" key="5">
    <source>
        <dbReference type="EMBL" id="SPC19364.1"/>
    </source>
</evidence>
<keyword evidence="7" id="KW-1185">Reference proteome</keyword>
<reference evidence="5" key="1">
    <citation type="submission" date="2018-01" db="EMBL/GenBank/DDBJ databases">
        <authorList>
            <person name="Clerissi C."/>
        </authorList>
    </citation>
    <scope>NUCLEOTIDE SEQUENCE</scope>
    <source>
        <strain evidence="5">Cupriavidus oxalaticus LMG 2235</strain>
    </source>
</reference>
<dbReference type="AlphaFoldDB" id="A0A375GJZ7"/>
<dbReference type="Gene3D" id="3.40.190.10">
    <property type="entry name" value="Periplasmic binding protein-like II"/>
    <property type="match status" value="1"/>
</dbReference>
<evidence type="ECO:0000313" key="4">
    <source>
        <dbReference type="EMBL" id="SPC10489.1"/>
    </source>
</evidence>
<reference evidence="6" key="2">
    <citation type="submission" date="2018-01" db="EMBL/GenBank/DDBJ databases">
        <authorList>
            <person name="Gaut B.S."/>
            <person name="Morton B.R."/>
            <person name="Clegg M.T."/>
            <person name="Duvall M.R."/>
        </authorList>
    </citation>
    <scope>NUCLEOTIDE SEQUENCE [LARGE SCALE GENOMIC DNA]</scope>
</reference>
<evidence type="ECO:0000256" key="2">
    <source>
        <dbReference type="SAM" id="SignalP"/>
    </source>
</evidence>
<organism evidence="5">
    <name type="scientific">Cupriavidus oxalaticus</name>
    <dbReference type="NCBI Taxonomy" id="96344"/>
    <lineage>
        <taxon>Bacteria</taxon>
        <taxon>Pseudomonadati</taxon>
        <taxon>Pseudomonadota</taxon>
        <taxon>Betaproteobacteria</taxon>
        <taxon>Burkholderiales</taxon>
        <taxon>Burkholderiaceae</taxon>
        <taxon>Cupriavidus</taxon>
    </lineage>
</organism>
<dbReference type="PANTHER" id="PTHR42928">
    <property type="entry name" value="TRICARBOXYLATE-BINDING PROTEIN"/>
    <property type="match status" value="1"/>
</dbReference>
<feature type="chain" id="PRO_5044585803" evidence="2">
    <location>
        <begin position="32"/>
        <end position="334"/>
    </location>
</feature>
<protein>
    <submittedName>
        <fullName evidence="3">Tripartite tricarboxylate transporter substrate binding protein</fullName>
    </submittedName>
</protein>
<evidence type="ECO:0000313" key="7">
    <source>
        <dbReference type="Proteomes" id="UP000623307"/>
    </source>
</evidence>
<dbReference type="EMBL" id="OGUS01000136">
    <property type="protein sequence ID" value="SPC19364.1"/>
    <property type="molecule type" value="Genomic_DNA"/>
</dbReference>
<dbReference type="GeneID" id="303488610"/>
<evidence type="ECO:0000256" key="1">
    <source>
        <dbReference type="ARBA" id="ARBA00006987"/>
    </source>
</evidence>
<feature type="signal peptide" evidence="2">
    <location>
        <begin position="1"/>
        <end position="31"/>
    </location>
</feature>
<keyword evidence="2" id="KW-0732">Signal</keyword>
<dbReference type="OrthoDB" id="8678477at2"/>
<evidence type="ECO:0000313" key="6">
    <source>
        <dbReference type="Proteomes" id="UP000256862"/>
    </source>
</evidence>
<dbReference type="EMBL" id="CP069811">
    <property type="protein sequence ID" value="QRQ92038.1"/>
    <property type="molecule type" value="Genomic_DNA"/>
</dbReference>
<reference evidence="3 7" key="3">
    <citation type="submission" date="2021-02" db="EMBL/GenBank/DDBJ databases">
        <title>Complete Genome Sequence of Cupriavidus oxalaticus Strain Ox1, a Soil Oxalate-Degrading Species.</title>
        <authorList>
            <person name="Palmieri F."/>
            <person name="Udriet P."/>
            <person name="Deuasquier M."/>
            <person name="Beaudoing E."/>
            <person name="Johnson S.L."/>
            <person name="Davenport K.W."/>
            <person name="Chain P.S."/>
            <person name="Bindschedler S."/>
            <person name="Junier P."/>
        </authorList>
    </citation>
    <scope>NUCLEOTIDE SEQUENCE [LARGE SCALE GENOMIC DNA]</scope>
    <source>
        <strain evidence="3 7">Ox1</strain>
    </source>
</reference>
<dbReference type="PANTHER" id="PTHR42928:SF5">
    <property type="entry name" value="BLR1237 PROTEIN"/>
    <property type="match status" value="1"/>
</dbReference>
<dbReference type="EMBL" id="OGUS01000100">
    <property type="protein sequence ID" value="SPC10489.1"/>
    <property type="molecule type" value="Genomic_DNA"/>
</dbReference>
<dbReference type="SUPFAM" id="SSF53850">
    <property type="entry name" value="Periplasmic binding protein-like II"/>
    <property type="match status" value="1"/>
</dbReference>
<dbReference type="InterPro" id="IPR005064">
    <property type="entry name" value="BUG"/>
</dbReference>
<comment type="similarity">
    <text evidence="1">Belongs to the UPF0065 (bug) family.</text>
</comment>
<dbReference type="InterPro" id="IPR042100">
    <property type="entry name" value="Bug_dom1"/>
</dbReference>
<dbReference type="Pfam" id="PF03401">
    <property type="entry name" value="TctC"/>
    <property type="match status" value="1"/>
</dbReference>
<dbReference type="RefSeq" id="WP_063240700.1">
    <property type="nucleotide sequence ID" value="NZ_CP069809.1"/>
</dbReference>